<proteinExistence type="predicted"/>
<dbReference type="EMBL" id="GL377571">
    <property type="protein sequence ID" value="EFJ32954.1"/>
    <property type="molecule type" value="Genomic_DNA"/>
</dbReference>
<dbReference type="SUPFAM" id="SSF56235">
    <property type="entry name" value="N-terminal nucleophile aminohydrolases (Ntn hydrolases)"/>
    <property type="match status" value="1"/>
</dbReference>
<dbReference type="Gene3D" id="3.60.20.10">
    <property type="entry name" value="Glutamine Phosphoribosylpyrophosphate, subunit 1, domain 1"/>
    <property type="match status" value="1"/>
</dbReference>
<keyword evidence="2" id="KW-1185">Reference proteome</keyword>
<accession>D8R3J3</accession>
<gene>
    <name evidence="1" type="ORF">SELMODRAFT_406982</name>
</gene>
<dbReference type="AlphaFoldDB" id="D8R3J3"/>
<dbReference type="Gramene" id="EFJ32954">
    <property type="protein sequence ID" value="EFJ32954"/>
    <property type="gene ID" value="SELMODRAFT_406982"/>
</dbReference>
<dbReference type="HOGENOM" id="CLU_489528_0_0_1"/>
<evidence type="ECO:0000313" key="2">
    <source>
        <dbReference type="Proteomes" id="UP000001514"/>
    </source>
</evidence>
<dbReference type="Proteomes" id="UP000001514">
    <property type="component" value="Unassembled WGS sequence"/>
</dbReference>
<name>D8R3J3_SELML</name>
<dbReference type="InParanoid" id="D8R3J3"/>
<dbReference type="InterPro" id="IPR029055">
    <property type="entry name" value="Ntn_hydrolases_N"/>
</dbReference>
<protein>
    <submittedName>
        <fullName evidence="1">Uncharacterized protein</fullName>
    </submittedName>
</protein>
<reference evidence="1 2" key="1">
    <citation type="journal article" date="2011" name="Science">
        <title>The Selaginella genome identifies genetic changes associated with the evolution of vascular plants.</title>
        <authorList>
            <person name="Banks J.A."/>
            <person name="Nishiyama T."/>
            <person name="Hasebe M."/>
            <person name="Bowman J.L."/>
            <person name="Gribskov M."/>
            <person name="dePamphilis C."/>
            <person name="Albert V.A."/>
            <person name="Aono N."/>
            <person name="Aoyama T."/>
            <person name="Ambrose B.A."/>
            <person name="Ashton N.W."/>
            <person name="Axtell M.J."/>
            <person name="Barker E."/>
            <person name="Barker M.S."/>
            <person name="Bennetzen J.L."/>
            <person name="Bonawitz N.D."/>
            <person name="Chapple C."/>
            <person name="Cheng C."/>
            <person name="Correa L.G."/>
            <person name="Dacre M."/>
            <person name="DeBarry J."/>
            <person name="Dreyer I."/>
            <person name="Elias M."/>
            <person name="Engstrom E.M."/>
            <person name="Estelle M."/>
            <person name="Feng L."/>
            <person name="Finet C."/>
            <person name="Floyd S.K."/>
            <person name="Frommer W.B."/>
            <person name="Fujita T."/>
            <person name="Gramzow L."/>
            <person name="Gutensohn M."/>
            <person name="Harholt J."/>
            <person name="Hattori M."/>
            <person name="Heyl A."/>
            <person name="Hirai T."/>
            <person name="Hiwatashi Y."/>
            <person name="Ishikawa M."/>
            <person name="Iwata M."/>
            <person name="Karol K.G."/>
            <person name="Koehler B."/>
            <person name="Kolukisaoglu U."/>
            <person name="Kubo M."/>
            <person name="Kurata T."/>
            <person name="Lalonde S."/>
            <person name="Li K."/>
            <person name="Li Y."/>
            <person name="Litt A."/>
            <person name="Lyons E."/>
            <person name="Manning G."/>
            <person name="Maruyama T."/>
            <person name="Michael T.P."/>
            <person name="Mikami K."/>
            <person name="Miyazaki S."/>
            <person name="Morinaga S."/>
            <person name="Murata T."/>
            <person name="Mueller-Roeber B."/>
            <person name="Nelson D.R."/>
            <person name="Obara M."/>
            <person name="Oguri Y."/>
            <person name="Olmstead R.G."/>
            <person name="Onodera N."/>
            <person name="Petersen B.L."/>
            <person name="Pils B."/>
            <person name="Prigge M."/>
            <person name="Rensing S.A."/>
            <person name="Riano-Pachon D.M."/>
            <person name="Roberts A.W."/>
            <person name="Sato Y."/>
            <person name="Scheller H.V."/>
            <person name="Schulz B."/>
            <person name="Schulz C."/>
            <person name="Shakirov E.V."/>
            <person name="Shibagaki N."/>
            <person name="Shinohara N."/>
            <person name="Shippen D.E."/>
            <person name="Soerensen I."/>
            <person name="Sotooka R."/>
            <person name="Sugimoto N."/>
            <person name="Sugita M."/>
            <person name="Sumikawa N."/>
            <person name="Tanurdzic M."/>
            <person name="Theissen G."/>
            <person name="Ulvskov P."/>
            <person name="Wakazuki S."/>
            <person name="Weng J.K."/>
            <person name="Willats W.W."/>
            <person name="Wipf D."/>
            <person name="Wolf P.G."/>
            <person name="Yang L."/>
            <person name="Zimmer A.D."/>
            <person name="Zhu Q."/>
            <person name="Mitros T."/>
            <person name="Hellsten U."/>
            <person name="Loque D."/>
            <person name="Otillar R."/>
            <person name="Salamov A."/>
            <person name="Schmutz J."/>
            <person name="Shapiro H."/>
            <person name="Lindquist E."/>
            <person name="Lucas S."/>
            <person name="Rokhsar D."/>
            <person name="Grigoriev I.V."/>
        </authorList>
    </citation>
    <scope>NUCLEOTIDE SEQUENCE [LARGE SCALE GENOMIC DNA]</scope>
</reference>
<sequence>MVQDGWALAFFCDAPDVPIVLEGQSLPFMDYLSNSLVKPREGNPVQFQALLLPSLKSQLQGLYDISACKLGDNVSLDGAPFQALLLQGLYNISACNIPLDGAQFQALLLPSSKLQMQELYNISARMLGDKAYLDGTRAAASMVQESDAFLVIGSTVMVLRLVSAAHKGKTRADNIACFEMECAGFKPLVERYLLGHKMVSFSIPSQHRQRSQHGTIGLAVFCKQGFIVLFDSLTTVTGDDGGVVEKRGNFKKIVEVRSEPRLRVGFAGNVAASLQVIKLLQVKLSRKELTLHEAAEFLTKKAGLYATTDPDFVASFFVYNESMLVMVKNDGNGYKTTEVTNEHSVMAIGSGAQQAQVILGQPVRGQNHGKEASVGEALSLGLDAFAQACIENPECGGDLCVIDGSENVKLCGGKFKKVLARAVSDNFSFQYKKRAMQRNALNIRTILFEKEEEALTSTASAKDSPVEKVENITEVDGVVMVCICVVFLLALLQLTIKVQVQNQGAFTFAALSFNYKTRVVKEAFIVLHDCLVLAMASHASGGGHDVVVNVGQRLYSK</sequence>
<dbReference type="KEGG" id="smo:SELMODRAFT_406982"/>
<organism evidence="2">
    <name type="scientific">Selaginella moellendorffii</name>
    <name type="common">Spikemoss</name>
    <dbReference type="NCBI Taxonomy" id="88036"/>
    <lineage>
        <taxon>Eukaryota</taxon>
        <taxon>Viridiplantae</taxon>
        <taxon>Streptophyta</taxon>
        <taxon>Embryophyta</taxon>
        <taxon>Tracheophyta</taxon>
        <taxon>Lycopodiopsida</taxon>
        <taxon>Selaginellales</taxon>
        <taxon>Selaginellaceae</taxon>
        <taxon>Selaginella</taxon>
    </lineage>
</organism>
<evidence type="ECO:0000313" key="1">
    <source>
        <dbReference type="EMBL" id="EFJ32954.1"/>
    </source>
</evidence>